<dbReference type="PANTHER" id="PTHR43428">
    <property type="entry name" value="ARSENATE REDUCTASE"/>
    <property type="match status" value="1"/>
</dbReference>
<feature type="non-terminal residue" evidence="3">
    <location>
        <position position="73"/>
    </location>
</feature>
<proteinExistence type="predicted"/>
<feature type="domain" description="Phosphotyrosine protein phosphatase I" evidence="2">
    <location>
        <begin position="9"/>
        <end position="71"/>
    </location>
</feature>
<dbReference type="InterPro" id="IPR036196">
    <property type="entry name" value="Ptyr_pPase_sf"/>
</dbReference>
<organism evidence="3">
    <name type="scientific">mine drainage metagenome</name>
    <dbReference type="NCBI Taxonomy" id="410659"/>
    <lineage>
        <taxon>unclassified sequences</taxon>
        <taxon>metagenomes</taxon>
        <taxon>ecological metagenomes</taxon>
    </lineage>
</organism>
<name>T0YPN2_9ZZZZ</name>
<dbReference type="GO" id="GO:0004725">
    <property type="term" value="F:protein tyrosine phosphatase activity"/>
    <property type="evidence" value="ECO:0007669"/>
    <property type="project" value="UniProtKB-EC"/>
</dbReference>
<reference evidence="3" key="1">
    <citation type="submission" date="2013-08" db="EMBL/GenBank/DDBJ databases">
        <authorList>
            <person name="Mendez C."/>
            <person name="Richter M."/>
            <person name="Ferrer M."/>
            <person name="Sanchez J."/>
        </authorList>
    </citation>
    <scope>NUCLEOTIDE SEQUENCE</scope>
</reference>
<keyword evidence="3" id="KW-0378">Hydrolase</keyword>
<comment type="caution">
    <text evidence="3">The sequence shown here is derived from an EMBL/GenBank/DDBJ whole genome shotgun (WGS) entry which is preliminary data.</text>
</comment>
<dbReference type="InterPro" id="IPR023485">
    <property type="entry name" value="Ptyr_pPase"/>
</dbReference>
<reference evidence="3" key="2">
    <citation type="journal article" date="2014" name="ISME J.">
        <title>Microbial stratification in low pH oxic and suboxic macroscopic growths along an acid mine drainage.</title>
        <authorList>
            <person name="Mendez-Garcia C."/>
            <person name="Mesa V."/>
            <person name="Sprenger R.R."/>
            <person name="Richter M."/>
            <person name="Diez M.S."/>
            <person name="Solano J."/>
            <person name="Bargiela R."/>
            <person name="Golyshina O.V."/>
            <person name="Manteca A."/>
            <person name="Ramos J.L."/>
            <person name="Gallego J.R."/>
            <person name="Llorente I."/>
            <person name="Martins Dos Santos V.A."/>
            <person name="Jensen O.N."/>
            <person name="Pelaez A.I."/>
            <person name="Sanchez J."/>
            <person name="Ferrer M."/>
        </authorList>
    </citation>
    <scope>NUCLEOTIDE SEQUENCE</scope>
</reference>
<evidence type="ECO:0000313" key="3">
    <source>
        <dbReference type="EMBL" id="EQD37511.1"/>
    </source>
</evidence>
<protein>
    <submittedName>
        <fullName evidence="3">Protein-tyrosine phosphatase, low molecular weight</fullName>
        <ecNumber evidence="3">3.1.3.48</ecNumber>
    </submittedName>
</protein>
<dbReference type="GO" id="GO:0046685">
    <property type="term" value="P:response to arsenic-containing substance"/>
    <property type="evidence" value="ECO:0007669"/>
    <property type="project" value="UniProtKB-KW"/>
</dbReference>
<dbReference type="AlphaFoldDB" id="T0YPN2"/>
<evidence type="ECO:0000256" key="1">
    <source>
        <dbReference type="ARBA" id="ARBA00022849"/>
    </source>
</evidence>
<dbReference type="EMBL" id="AUZY01010723">
    <property type="protein sequence ID" value="EQD37511.1"/>
    <property type="molecule type" value="Genomic_DNA"/>
</dbReference>
<keyword evidence="1" id="KW-0059">Arsenical resistance</keyword>
<dbReference type="EC" id="3.1.3.48" evidence="3"/>
<gene>
    <name evidence="3" type="ORF">B1B_16132</name>
</gene>
<evidence type="ECO:0000259" key="2">
    <source>
        <dbReference type="Pfam" id="PF01451"/>
    </source>
</evidence>
<dbReference type="SUPFAM" id="SSF52788">
    <property type="entry name" value="Phosphotyrosine protein phosphatases I"/>
    <property type="match status" value="1"/>
</dbReference>
<dbReference type="Pfam" id="PF01451">
    <property type="entry name" value="LMWPc"/>
    <property type="match status" value="1"/>
</dbReference>
<dbReference type="PANTHER" id="PTHR43428:SF1">
    <property type="entry name" value="ARSENATE REDUCTASE"/>
    <property type="match status" value="1"/>
</dbReference>
<sequence>MRPRNKTYLFVCVENAGRSLMAEAFAKAVGLSAESAGTLPSDAPNPVVTSLMLEKGIDISAAKPKKLTIEMIN</sequence>
<dbReference type="Gene3D" id="3.40.50.2300">
    <property type="match status" value="1"/>
</dbReference>
<accession>T0YPN2</accession>